<dbReference type="GO" id="GO:0003824">
    <property type="term" value="F:catalytic activity"/>
    <property type="evidence" value="ECO:0007669"/>
    <property type="project" value="InterPro"/>
</dbReference>
<evidence type="ECO:0000313" key="4">
    <source>
        <dbReference type="EMBL" id="KNX37474.1"/>
    </source>
</evidence>
<evidence type="ECO:0000256" key="2">
    <source>
        <dbReference type="ARBA" id="ARBA00022827"/>
    </source>
</evidence>
<dbReference type="OrthoDB" id="9811557at2"/>
<dbReference type="PANTHER" id="PTHR11748">
    <property type="entry name" value="D-LACTATE DEHYDROGENASE"/>
    <property type="match status" value="1"/>
</dbReference>
<feature type="domain" description="FAD-binding PCMH-type" evidence="3">
    <location>
        <begin position="19"/>
        <end position="198"/>
    </location>
</feature>
<evidence type="ECO:0000256" key="1">
    <source>
        <dbReference type="ARBA" id="ARBA00022630"/>
    </source>
</evidence>
<dbReference type="PROSITE" id="PS51387">
    <property type="entry name" value="FAD_PCMH"/>
    <property type="match status" value="1"/>
</dbReference>
<dbReference type="InterPro" id="IPR036318">
    <property type="entry name" value="FAD-bd_PCMH-like_sf"/>
</dbReference>
<reference evidence="5" key="1">
    <citation type="submission" date="2015-03" db="EMBL/GenBank/DDBJ databases">
        <title>Luteipulveratus halotolerans sp. nov., a novel actinobacterium (Dermacoccaceae) from Sarawak, Malaysia.</title>
        <authorList>
            <person name="Juboi H."/>
            <person name="Basik A."/>
            <person name="Shamsul S.S."/>
            <person name="Arnold P."/>
            <person name="Schmitt E.K."/>
            <person name="Sanglier J.-J."/>
            <person name="Yeo T."/>
        </authorList>
    </citation>
    <scope>NUCLEOTIDE SEQUENCE [LARGE SCALE GENOMIC DNA]</scope>
    <source>
        <strain evidence="5">C296001</strain>
    </source>
</reference>
<keyword evidence="1" id="KW-0285">Flavoprotein</keyword>
<dbReference type="RefSeq" id="WP_050669831.1">
    <property type="nucleotide sequence ID" value="NZ_LAIR01000002.1"/>
</dbReference>
<dbReference type="Pfam" id="PF01565">
    <property type="entry name" value="FAD_binding_4"/>
    <property type="match status" value="1"/>
</dbReference>
<sequence>MPASVLRPLVRPGTDTDAVAGVVPRLVAEPASTDDVSRVMKDAAAQGHSVVVRGNGSKSTWGVPPSSLDLLVDLSRMNRVLEHEAGDLIVSAQAGTPLADLQEALAPAGQRLGVDDVVPRTTIGGLIATNVSGPRRVALGTVRDLVIGVTVVRADGVVAKAGGKVVKNVAGYDLSKLMVGSFGTLGVVTEATFRLHPVPEASTWLTVEAESPSAASDLIASVVHSQVVPAAVEVDAVPGAPTRLSVLLEGTERGVAQRSERVRDLLGTTTTYDVPLALPGHADGARTLLKLTTQISSAPEIAQAAVDLGFHVRGSVGVGVLYASTGEAARASAAVGTLRTLTGRSGGAAVVLDAPTDVRDVVDMWGPVQGLDLMRRVKHEFDPDNRLAPGRFVGGI</sequence>
<dbReference type="Gene3D" id="3.30.465.10">
    <property type="match status" value="1"/>
</dbReference>
<dbReference type="Proteomes" id="UP000037397">
    <property type="component" value="Unassembled WGS sequence"/>
</dbReference>
<dbReference type="InterPro" id="IPR006094">
    <property type="entry name" value="Oxid_FAD_bind_N"/>
</dbReference>
<dbReference type="EMBL" id="LAIR01000002">
    <property type="protein sequence ID" value="KNX37474.1"/>
    <property type="molecule type" value="Genomic_DNA"/>
</dbReference>
<comment type="caution">
    <text evidence="4">The sequence shown here is derived from an EMBL/GenBank/DDBJ whole genome shotgun (WGS) entry which is preliminary data.</text>
</comment>
<dbReference type="PATRIC" id="fig|1631356.3.peg.2043"/>
<gene>
    <name evidence="4" type="ORF">VV01_10470</name>
</gene>
<dbReference type="InterPro" id="IPR016166">
    <property type="entry name" value="FAD-bd_PCMH"/>
</dbReference>
<dbReference type="SUPFAM" id="SSF55103">
    <property type="entry name" value="FAD-linked oxidases, C-terminal domain"/>
    <property type="match status" value="1"/>
</dbReference>
<proteinExistence type="predicted"/>
<keyword evidence="5" id="KW-1185">Reference proteome</keyword>
<keyword evidence="2" id="KW-0274">FAD</keyword>
<name>A0A0L6CID7_9MICO</name>
<dbReference type="SUPFAM" id="SSF56176">
    <property type="entry name" value="FAD-binding/transporter-associated domain-like"/>
    <property type="match status" value="1"/>
</dbReference>
<dbReference type="InterPro" id="IPR016169">
    <property type="entry name" value="FAD-bd_PCMH_sub2"/>
</dbReference>
<dbReference type="PANTHER" id="PTHR11748:SF103">
    <property type="entry name" value="GLYCOLATE OXIDASE SUBUNIT GLCE"/>
    <property type="match status" value="1"/>
</dbReference>
<dbReference type="AlphaFoldDB" id="A0A0L6CID7"/>
<evidence type="ECO:0000313" key="5">
    <source>
        <dbReference type="Proteomes" id="UP000037397"/>
    </source>
</evidence>
<protein>
    <recommendedName>
        <fullName evidence="3">FAD-binding PCMH-type domain-containing protein</fullName>
    </recommendedName>
</protein>
<accession>A0A0L6CID7</accession>
<dbReference type="STRING" id="1631356.VV01_10470"/>
<organism evidence="4 5">
    <name type="scientific">Luteipulveratus halotolerans</name>
    <dbReference type="NCBI Taxonomy" id="1631356"/>
    <lineage>
        <taxon>Bacteria</taxon>
        <taxon>Bacillati</taxon>
        <taxon>Actinomycetota</taxon>
        <taxon>Actinomycetes</taxon>
        <taxon>Micrococcales</taxon>
        <taxon>Dermacoccaceae</taxon>
        <taxon>Luteipulveratus</taxon>
    </lineage>
</organism>
<dbReference type="GO" id="GO:0071949">
    <property type="term" value="F:FAD binding"/>
    <property type="evidence" value="ECO:0007669"/>
    <property type="project" value="InterPro"/>
</dbReference>
<dbReference type="InterPro" id="IPR016164">
    <property type="entry name" value="FAD-linked_Oxase-like_C"/>
</dbReference>
<evidence type="ECO:0000259" key="3">
    <source>
        <dbReference type="PROSITE" id="PS51387"/>
    </source>
</evidence>